<dbReference type="AlphaFoldDB" id="A8P666"/>
<sequence length="415" mass="46011">MQLVAELNDLMNGLYLPISIISPTDLTPSLLMAILESLLGEKIPLPGLSSRGKTNPTDLKVQKVKIFLGVLETDVLQQDVGLSEIDPRKLARGEWEETVSVAEVLVWIGKRVGLLPRPSSSTETHQKTKSAGRKKTTSQAPVEEDNTVTSTSSSSTKRSRSSRFSSPELDTESVFYAPSSVSTRETQVTLSAFINREVDLESITTLYGEPQEHDSGPKSGDEPIPTPSSMALSLQPPFQSPRSSLRRSHQRRRPSPPRRCTHDEFPASLLLSNDHDESDDDIYASPEHSPSRNSPSPEPDANYPEPVPVRYTGFIEPVDEEFEIASYEHNRSFSSSMNRSSDRSILGNLSGLSISTDEVSHGFHFQSFDDLDGEGYQDTKAQALVAIEEEYQRTLKLLDERARLLKELAELDRNG</sequence>
<gene>
    <name evidence="2" type="ORF">CC1G_10659</name>
</gene>
<keyword evidence="3" id="KW-1185">Reference proteome</keyword>
<feature type="compositionally biased region" description="Basic residues" evidence="1">
    <location>
        <begin position="244"/>
        <end position="256"/>
    </location>
</feature>
<dbReference type="RefSeq" id="XP_001839094.2">
    <property type="nucleotide sequence ID" value="XM_001839042.2"/>
</dbReference>
<evidence type="ECO:0000313" key="2">
    <source>
        <dbReference type="EMBL" id="EAU82754.2"/>
    </source>
</evidence>
<feature type="compositionally biased region" description="Basic and acidic residues" evidence="1">
    <location>
        <begin position="210"/>
        <end position="221"/>
    </location>
</feature>
<dbReference type="eggNOG" id="ENOG502SS84">
    <property type="taxonomic scope" value="Eukaryota"/>
</dbReference>
<organism evidence="2 3">
    <name type="scientific">Coprinopsis cinerea (strain Okayama-7 / 130 / ATCC MYA-4618 / FGSC 9003)</name>
    <name type="common">Inky cap fungus</name>
    <name type="synonym">Hormographiella aspergillata</name>
    <dbReference type="NCBI Taxonomy" id="240176"/>
    <lineage>
        <taxon>Eukaryota</taxon>
        <taxon>Fungi</taxon>
        <taxon>Dikarya</taxon>
        <taxon>Basidiomycota</taxon>
        <taxon>Agaricomycotina</taxon>
        <taxon>Agaricomycetes</taxon>
        <taxon>Agaricomycetidae</taxon>
        <taxon>Agaricales</taxon>
        <taxon>Agaricineae</taxon>
        <taxon>Psathyrellaceae</taxon>
        <taxon>Coprinopsis</taxon>
    </lineage>
</organism>
<name>A8P666_COPC7</name>
<dbReference type="GeneID" id="6015696"/>
<dbReference type="InParanoid" id="A8P666"/>
<feature type="region of interest" description="Disordered" evidence="1">
    <location>
        <begin position="117"/>
        <end position="169"/>
    </location>
</feature>
<reference evidence="2 3" key="1">
    <citation type="journal article" date="2010" name="Proc. Natl. Acad. Sci. U.S.A.">
        <title>Insights into evolution of multicellular fungi from the assembled chromosomes of the mushroom Coprinopsis cinerea (Coprinus cinereus).</title>
        <authorList>
            <person name="Stajich J.E."/>
            <person name="Wilke S.K."/>
            <person name="Ahren D."/>
            <person name="Au C.H."/>
            <person name="Birren B.W."/>
            <person name="Borodovsky M."/>
            <person name="Burns C."/>
            <person name="Canback B."/>
            <person name="Casselton L.A."/>
            <person name="Cheng C.K."/>
            <person name="Deng J."/>
            <person name="Dietrich F.S."/>
            <person name="Fargo D.C."/>
            <person name="Farman M.L."/>
            <person name="Gathman A.C."/>
            <person name="Goldberg J."/>
            <person name="Guigo R."/>
            <person name="Hoegger P.J."/>
            <person name="Hooker J.B."/>
            <person name="Huggins A."/>
            <person name="James T.Y."/>
            <person name="Kamada T."/>
            <person name="Kilaru S."/>
            <person name="Kodira C."/>
            <person name="Kues U."/>
            <person name="Kupfer D."/>
            <person name="Kwan H.S."/>
            <person name="Lomsadze A."/>
            <person name="Li W."/>
            <person name="Lilly W.W."/>
            <person name="Ma L.J."/>
            <person name="Mackey A.J."/>
            <person name="Manning G."/>
            <person name="Martin F."/>
            <person name="Muraguchi H."/>
            <person name="Natvig D.O."/>
            <person name="Palmerini H."/>
            <person name="Ramesh M.A."/>
            <person name="Rehmeyer C.J."/>
            <person name="Roe B.A."/>
            <person name="Shenoy N."/>
            <person name="Stanke M."/>
            <person name="Ter-Hovhannisyan V."/>
            <person name="Tunlid A."/>
            <person name="Velagapudi R."/>
            <person name="Vision T.J."/>
            <person name="Zeng Q."/>
            <person name="Zolan M.E."/>
            <person name="Pukkila P.J."/>
        </authorList>
    </citation>
    <scope>NUCLEOTIDE SEQUENCE [LARGE SCALE GENOMIC DNA]</scope>
    <source>
        <strain evidence="3">Okayama-7 / 130 / ATCC MYA-4618 / FGSC 9003</strain>
    </source>
</reference>
<dbReference type="EMBL" id="AACS02000005">
    <property type="protein sequence ID" value="EAU82754.2"/>
    <property type="molecule type" value="Genomic_DNA"/>
</dbReference>
<feature type="compositionally biased region" description="Low complexity" evidence="1">
    <location>
        <begin position="149"/>
        <end position="166"/>
    </location>
</feature>
<dbReference type="OMA" id="QPRCIHE"/>
<evidence type="ECO:0008006" key="4">
    <source>
        <dbReference type="Google" id="ProtNLM"/>
    </source>
</evidence>
<dbReference type="Proteomes" id="UP000001861">
    <property type="component" value="Unassembled WGS sequence"/>
</dbReference>
<accession>A8P666</accession>
<feature type="region of interest" description="Disordered" evidence="1">
    <location>
        <begin position="207"/>
        <end position="308"/>
    </location>
</feature>
<dbReference type="KEGG" id="cci:CC1G_10659"/>
<proteinExistence type="predicted"/>
<protein>
    <recommendedName>
        <fullName evidence="4">DUF5745 domain-containing protein</fullName>
    </recommendedName>
</protein>
<evidence type="ECO:0000313" key="3">
    <source>
        <dbReference type="Proteomes" id="UP000001861"/>
    </source>
</evidence>
<feature type="compositionally biased region" description="Basic residues" evidence="1">
    <location>
        <begin position="127"/>
        <end position="136"/>
    </location>
</feature>
<dbReference type="HOGENOM" id="CLU_027726_0_0_1"/>
<evidence type="ECO:0000256" key="1">
    <source>
        <dbReference type="SAM" id="MobiDB-lite"/>
    </source>
</evidence>
<comment type="caution">
    <text evidence="2">The sequence shown here is derived from an EMBL/GenBank/DDBJ whole genome shotgun (WGS) entry which is preliminary data.</text>
</comment>
<dbReference type="VEuPathDB" id="FungiDB:CC1G_10659"/>
<dbReference type="OrthoDB" id="2596754at2759"/>